<dbReference type="PANTHER" id="PTHR44085">
    <property type="entry name" value="SEPIAPTERIN REDUCTASE"/>
    <property type="match status" value="1"/>
</dbReference>
<evidence type="ECO:0000256" key="2">
    <source>
        <dbReference type="ARBA" id="ARBA00010483"/>
    </source>
</evidence>
<dbReference type="InParanoid" id="A0A7M7RA92"/>
<dbReference type="NCBIfam" id="TIGR01500">
    <property type="entry name" value="sepiapter_red"/>
    <property type="match status" value="1"/>
</dbReference>
<dbReference type="GO" id="GO:0005737">
    <property type="term" value="C:cytoplasm"/>
    <property type="evidence" value="ECO:0007669"/>
    <property type="project" value="UniProtKB-SubCell"/>
</dbReference>
<dbReference type="Pfam" id="PF00106">
    <property type="entry name" value="adh_short"/>
    <property type="match status" value="1"/>
</dbReference>
<dbReference type="FunCoup" id="A0A7M7RA92">
    <property type="interactions" value="1863"/>
</dbReference>
<dbReference type="OrthoDB" id="153074at2759"/>
<dbReference type="GO" id="GO:0004757">
    <property type="term" value="F:sepiapterin reductase (NADP+) activity"/>
    <property type="evidence" value="ECO:0000318"/>
    <property type="project" value="GO_Central"/>
</dbReference>
<dbReference type="AlphaFoldDB" id="A0A7M7RA92"/>
<evidence type="ECO:0000313" key="9">
    <source>
        <dbReference type="EnsemblMetazoa" id="XP_783056"/>
    </source>
</evidence>
<proteinExistence type="inferred from homology"/>
<evidence type="ECO:0000256" key="6">
    <source>
        <dbReference type="ARBA" id="ARBA00022490"/>
    </source>
</evidence>
<dbReference type="RefSeq" id="XP_783056.1">
    <property type="nucleotide sequence ID" value="XM_777963.4"/>
</dbReference>
<dbReference type="EC" id="1.1.1.153" evidence="4"/>
<dbReference type="InterPro" id="IPR002347">
    <property type="entry name" value="SDR_fam"/>
</dbReference>
<keyword evidence="8" id="KW-0560">Oxidoreductase</keyword>
<dbReference type="SUPFAM" id="SSF51735">
    <property type="entry name" value="NAD(P)-binding Rossmann-fold domains"/>
    <property type="match status" value="1"/>
</dbReference>
<evidence type="ECO:0000256" key="3">
    <source>
        <dbReference type="ARBA" id="ARBA00011738"/>
    </source>
</evidence>
<dbReference type="PRINTS" id="PR00081">
    <property type="entry name" value="GDHRDH"/>
</dbReference>
<evidence type="ECO:0000256" key="4">
    <source>
        <dbReference type="ARBA" id="ARBA00013075"/>
    </source>
</evidence>
<dbReference type="OMA" id="FKGWTLY"/>
<dbReference type="EnsemblMetazoa" id="XM_777963">
    <property type="protein sequence ID" value="XP_783056"/>
    <property type="gene ID" value="LOC577750"/>
</dbReference>
<dbReference type="InterPro" id="IPR051721">
    <property type="entry name" value="Biopterin_syn/organic_redct"/>
</dbReference>
<dbReference type="FunFam" id="3.40.50.720:FF:000259">
    <property type="entry name" value="Sepiapterin reductase"/>
    <property type="match status" value="1"/>
</dbReference>
<evidence type="ECO:0000256" key="1">
    <source>
        <dbReference type="ARBA" id="ARBA00004496"/>
    </source>
</evidence>
<sequence>MATAQVFDSKTFCIITGGSRGIGRAIAVTLSAKFGPGSVLVLTGRSAADLNETQRQVQATAPGVSVNVITADLSKAETLSDSFSSLTKAVNPSDFQHVLLVNNAGSINDMSRYMRQITTLDVDNLQQYFMLNLTSALLLTTHFLRTFPHREGLRRTIINITSLAAIKPMKTCGLYCMVKAARDMMMMTLAAEEPDVRFLNYAPGPVDTDMYREICNESIDQELREMMIGVETNNVLLKPHQTAEKLALFLEGDGYESGAHVDYFDVPEKQENSSS</sequence>
<protein>
    <recommendedName>
        <fullName evidence="5">Sepiapterin reductase</fullName>
        <ecNumber evidence="4">1.1.1.153</ecNumber>
    </recommendedName>
</protein>
<keyword evidence="7" id="KW-0521">NADP</keyword>
<dbReference type="CDD" id="cd05367">
    <property type="entry name" value="SPR-like_SDR_c"/>
    <property type="match status" value="1"/>
</dbReference>
<dbReference type="GO" id="GO:0006729">
    <property type="term" value="P:tetrahydrobiopterin biosynthetic process"/>
    <property type="evidence" value="ECO:0000318"/>
    <property type="project" value="GO_Central"/>
</dbReference>
<evidence type="ECO:0000256" key="5">
    <source>
        <dbReference type="ARBA" id="ARBA00019170"/>
    </source>
</evidence>
<evidence type="ECO:0000313" key="10">
    <source>
        <dbReference type="Proteomes" id="UP000007110"/>
    </source>
</evidence>
<comment type="similarity">
    <text evidence="2">Belongs to the sepiapterin reductase family.</text>
</comment>
<dbReference type="InterPro" id="IPR036291">
    <property type="entry name" value="NAD(P)-bd_dom_sf"/>
</dbReference>
<dbReference type="Gene3D" id="3.40.50.720">
    <property type="entry name" value="NAD(P)-binding Rossmann-like Domain"/>
    <property type="match status" value="1"/>
</dbReference>
<comment type="subunit">
    <text evidence="3">Homodimer.</text>
</comment>
<reference evidence="10" key="1">
    <citation type="submission" date="2015-02" db="EMBL/GenBank/DDBJ databases">
        <title>Genome sequencing for Strongylocentrotus purpuratus.</title>
        <authorList>
            <person name="Murali S."/>
            <person name="Liu Y."/>
            <person name="Vee V."/>
            <person name="English A."/>
            <person name="Wang M."/>
            <person name="Skinner E."/>
            <person name="Han Y."/>
            <person name="Muzny D.M."/>
            <person name="Worley K.C."/>
            <person name="Gibbs R.A."/>
        </authorList>
    </citation>
    <scope>NUCLEOTIDE SEQUENCE</scope>
</reference>
<dbReference type="GeneID" id="577750"/>
<dbReference type="Proteomes" id="UP000007110">
    <property type="component" value="Unassembled WGS sequence"/>
</dbReference>
<evidence type="ECO:0000256" key="8">
    <source>
        <dbReference type="ARBA" id="ARBA00023002"/>
    </source>
</evidence>
<dbReference type="KEGG" id="spu:577750"/>
<name>A0A7M7RA92_STRPU</name>
<comment type="subcellular location">
    <subcellularLocation>
        <location evidence="1">Cytoplasm</location>
    </subcellularLocation>
</comment>
<dbReference type="InterPro" id="IPR006393">
    <property type="entry name" value="Sepiapterin_red"/>
</dbReference>
<reference evidence="9" key="2">
    <citation type="submission" date="2021-01" db="UniProtKB">
        <authorList>
            <consortium name="EnsemblMetazoa"/>
        </authorList>
    </citation>
    <scope>IDENTIFICATION</scope>
</reference>
<organism evidence="9 10">
    <name type="scientific">Strongylocentrotus purpuratus</name>
    <name type="common">Purple sea urchin</name>
    <dbReference type="NCBI Taxonomy" id="7668"/>
    <lineage>
        <taxon>Eukaryota</taxon>
        <taxon>Metazoa</taxon>
        <taxon>Echinodermata</taxon>
        <taxon>Eleutherozoa</taxon>
        <taxon>Echinozoa</taxon>
        <taxon>Echinoidea</taxon>
        <taxon>Euechinoidea</taxon>
        <taxon>Echinacea</taxon>
        <taxon>Camarodonta</taxon>
        <taxon>Echinidea</taxon>
        <taxon>Strongylocentrotidae</taxon>
        <taxon>Strongylocentrotus</taxon>
    </lineage>
</organism>
<dbReference type="PANTHER" id="PTHR44085:SF2">
    <property type="entry name" value="SEPIAPTERIN REDUCTASE"/>
    <property type="match status" value="1"/>
</dbReference>
<keyword evidence="10" id="KW-1185">Reference proteome</keyword>
<keyword evidence="6" id="KW-0963">Cytoplasm</keyword>
<evidence type="ECO:0000256" key="7">
    <source>
        <dbReference type="ARBA" id="ARBA00022857"/>
    </source>
</evidence>
<accession>A0A7M7RA92</accession>